<evidence type="ECO:0000313" key="1">
    <source>
        <dbReference type="EMBL" id="MDA0140559.1"/>
    </source>
</evidence>
<comment type="caution">
    <text evidence="1">The sequence shown here is derived from an EMBL/GenBank/DDBJ whole genome shotgun (WGS) entry which is preliminary data.</text>
</comment>
<dbReference type="EMBL" id="JAPCID010000041">
    <property type="protein sequence ID" value="MDA0140559.1"/>
    <property type="molecule type" value="Genomic_DNA"/>
</dbReference>
<dbReference type="Proteomes" id="UP001147700">
    <property type="component" value="Unassembled WGS sequence"/>
</dbReference>
<organism evidence="1 2">
    <name type="scientific">Solirubrobacter deserti</name>
    <dbReference type="NCBI Taxonomy" id="2282478"/>
    <lineage>
        <taxon>Bacteria</taxon>
        <taxon>Bacillati</taxon>
        <taxon>Actinomycetota</taxon>
        <taxon>Thermoleophilia</taxon>
        <taxon>Solirubrobacterales</taxon>
        <taxon>Solirubrobacteraceae</taxon>
        <taxon>Solirubrobacter</taxon>
    </lineage>
</organism>
<protein>
    <submittedName>
        <fullName evidence="1">Uncharacterized protein</fullName>
    </submittedName>
</protein>
<sequence>MPAGIRIARLNGIGQGLHRGAIGAVELLRAGALLLEDVAQIGGVALELALSGSSLLLRALKACTEKRNRFLTSTGAQIVTIGARQRST</sequence>
<proteinExistence type="predicted"/>
<dbReference type="RefSeq" id="WP_270006651.1">
    <property type="nucleotide sequence ID" value="NZ_JAPCID010000041.1"/>
</dbReference>
<reference evidence="1" key="1">
    <citation type="submission" date="2022-10" db="EMBL/GenBank/DDBJ databases">
        <title>The WGS of Solirubrobacter sp. CPCC 204708.</title>
        <authorList>
            <person name="Jiang Z."/>
        </authorList>
    </citation>
    <scope>NUCLEOTIDE SEQUENCE</scope>
    <source>
        <strain evidence="1">CPCC 204708</strain>
    </source>
</reference>
<evidence type="ECO:0000313" key="2">
    <source>
        <dbReference type="Proteomes" id="UP001147700"/>
    </source>
</evidence>
<gene>
    <name evidence="1" type="ORF">OJ962_23885</name>
</gene>
<accession>A0ABT4RPQ9</accession>
<name>A0ABT4RPQ9_9ACTN</name>
<keyword evidence="2" id="KW-1185">Reference proteome</keyword>